<feature type="domain" description="AMP-dependent synthetase/ligase" evidence="2">
    <location>
        <begin position="64"/>
        <end position="446"/>
    </location>
</feature>
<dbReference type="Pfam" id="PF13193">
    <property type="entry name" value="AMP-binding_C"/>
    <property type="match status" value="1"/>
</dbReference>
<dbReference type="PANTHER" id="PTHR43347:SF3">
    <property type="entry name" value="ACYL-COA SYNTHETASE SHORT-CHAIN FAMILY MEMBER 3, MITOCHONDRIAL"/>
    <property type="match status" value="1"/>
</dbReference>
<protein>
    <submittedName>
        <fullName evidence="5">Propionate-CoA ligase PrpE</fullName>
    </submittedName>
</protein>
<organism evidence="5 6">
    <name type="scientific">Meridianimarinicoccus marinus</name>
    <dbReference type="NCBI Taxonomy" id="3231483"/>
    <lineage>
        <taxon>Bacteria</taxon>
        <taxon>Pseudomonadati</taxon>
        <taxon>Pseudomonadota</taxon>
        <taxon>Alphaproteobacteria</taxon>
        <taxon>Rhodobacterales</taxon>
        <taxon>Paracoccaceae</taxon>
        <taxon>Meridianimarinicoccus</taxon>
    </lineage>
</organism>
<dbReference type="Pfam" id="PF00501">
    <property type="entry name" value="AMP-binding"/>
    <property type="match status" value="1"/>
</dbReference>
<dbReference type="Pfam" id="PF16177">
    <property type="entry name" value="ACAS_N"/>
    <property type="match status" value="1"/>
</dbReference>
<dbReference type="InterPro" id="IPR045851">
    <property type="entry name" value="AMP-bd_C_sf"/>
</dbReference>
<dbReference type="Gene3D" id="3.30.300.30">
    <property type="match status" value="1"/>
</dbReference>
<reference evidence="5 6" key="1">
    <citation type="submission" date="2024-07" db="EMBL/GenBank/DDBJ databases">
        <authorList>
            <person name="Kang M."/>
        </authorList>
    </citation>
    <scope>NUCLEOTIDE SEQUENCE [LARGE SCALE GENOMIC DNA]</scope>
    <source>
        <strain evidence="5 6">DFM31</strain>
    </source>
</reference>
<evidence type="ECO:0000256" key="1">
    <source>
        <dbReference type="ARBA" id="ARBA00006432"/>
    </source>
</evidence>
<sequence length="629" mass="69126">MKYSDVYKGWQEDPEGFWMTAAEKIDWVEKPTKALFDENAPIYEWFSDAKVNTCWNAVDRHVEAGHGDRVAIIHDSPITHSKHEITYGELRDRVASLAGALRAKGVEKGDRVVIYMPMVPEALEAMLACARIGAIHSVVFGGFAANELAVRIDDARPKCIIAASCGLEPGRVVHYKPLLDGAIDLAKHKPDFTVIFQRDQEVAKLIDGRDYDWHGFQFGVEPAECVPVEGNHPAYILYTSGTTGQPKGVIRATAGHLVALRWTMENIYKVAPGEVFWAASDVGWVVGHSYICYAPLINGSTTIVFEGKPVGTPDAGTFWRVIEEHKVKSFFTAPTALRAVKREDPTGEYVKKYDTRGCQAVFLAGERADPDTILWAQAQLHVPVIDHWWQTETGWAIAANPLGIEELPVKLGSPALPMPGYQIEILDEGGHPVKAGELGAIAIKLPLPPGTLPGLWNAEERFRKSYLQQFPGYYETGDAGMKDEDGYVYIMARTDDVINVAGHRLSTGGMEEVLAAHPDVAECAVIGVTDQLKGQMPMGFLCLNSGVTRDNDEIIKEVVKLVREKIGPVAAFKLCVVVDRLPKTRSGKILRGVMVKIADGEEFKMPATIDDPAILDEIKVALQSIGYAK</sequence>
<feature type="domain" description="AMP-binding enzyme C-terminal" evidence="3">
    <location>
        <begin position="510"/>
        <end position="588"/>
    </location>
</feature>
<comment type="similarity">
    <text evidence="1">Belongs to the ATP-dependent AMP-binding enzyme family.</text>
</comment>
<accession>A0ABV3LAC5</accession>
<name>A0ABV3LAC5_9RHOB</name>
<comment type="caution">
    <text evidence="5">The sequence shown here is derived from an EMBL/GenBank/DDBJ whole genome shotgun (WGS) entry which is preliminary data.</text>
</comment>
<dbReference type="PROSITE" id="PS00455">
    <property type="entry name" value="AMP_BINDING"/>
    <property type="match status" value="1"/>
</dbReference>
<evidence type="ECO:0000259" key="3">
    <source>
        <dbReference type="Pfam" id="PF13193"/>
    </source>
</evidence>
<dbReference type="InterPro" id="IPR000873">
    <property type="entry name" value="AMP-dep_synth/lig_dom"/>
</dbReference>
<evidence type="ECO:0000313" key="5">
    <source>
        <dbReference type="EMBL" id="MEV8468396.1"/>
    </source>
</evidence>
<dbReference type="Gene3D" id="3.40.50.12780">
    <property type="entry name" value="N-terminal domain of ligase-like"/>
    <property type="match status" value="1"/>
</dbReference>
<dbReference type="InterPro" id="IPR042099">
    <property type="entry name" value="ANL_N_sf"/>
</dbReference>
<dbReference type="InterPro" id="IPR025110">
    <property type="entry name" value="AMP-bd_C"/>
</dbReference>
<dbReference type="GO" id="GO:0016874">
    <property type="term" value="F:ligase activity"/>
    <property type="evidence" value="ECO:0007669"/>
    <property type="project" value="UniProtKB-KW"/>
</dbReference>
<dbReference type="InterPro" id="IPR020845">
    <property type="entry name" value="AMP-binding_CS"/>
</dbReference>
<dbReference type="SUPFAM" id="SSF56801">
    <property type="entry name" value="Acetyl-CoA synthetase-like"/>
    <property type="match status" value="1"/>
</dbReference>
<keyword evidence="6" id="KW-1185">Reference proteome</keyword>
<dbReference type="EMBL" id="JBFBVU010000028">
    <property type="protein sequence ID" value="MEV8468396.1"/>
    <property type="molecule type" value="Genomic_DNA"/>
</dbReference>
<keyword evidence="5" id="KW-0436">Ligase</keyword>
<dbReference type="PANTHER" id="PTHR43347">
    <property type="entry name" value="ACYL-COA SYNTHETASE"/>
    <property type="match status" value="1"/>
</dbReference>
<evidence type="ECO:0000313" key="6">
    <source>
        <dbReference type="Proteomes" id="UP001553161"/>
    </source>
</evidence>
<dbReference type="RefSeq" id="WP_366194349.1">
    <property type="nucleotide sequence ID" value="NZ_JBFBVU010000028.1"/>
</dbReference>
<evidence type="ECO:0000259" key="4">
    <source>
        <dbReference type="Pfam" id="PF16177"/>
    </source>
</evidence>
<dbReference type="CDD" id="cd05967">
    <property type="entry name" value="PrpE"/>
    <property type="match status" value="1"/>
</dbReference>
<evidence type="ECO:0000259" key="2">
    <source>
        <dbReference type="Pfam" id="PF00501"/>
    </source>
</evidence>
<dbReference type="InterPro" id="IPR032387">
    <property type="entry name" value="ACAS_N"/>
</dbReference>
<feature type="domain" description="Acetyl-coenzyme A synthetase N-terminal" evidence="4">
    <location>
        <begin position="3"/>
        <end position="57"/>
    </location>
</feature>
<gene>
    <name evidence="5" type="primary">prpE</name>
    <name evidence="5" type="ORF">AB0T83_16590</name>
</gene>
<dbReference type="Proteomes" id="UP001553161">
    <property type="component" value="Unassembled WGS sequence"/>
</dbReference>
<proteinExistence type="inferred from homology"/>